<sequence>MIPSQQPLLLLLYFAKPSIATANIIQANALNFNFHPTNPPPNITMHPTLKLRAPTFPETTTMPPPPAQLLQQNSACNVVGQAIAICNTLTPGFNTLQPTAQAHCLCYSSTSWRPSIFDNAVKTCADYAFTAAPGAYNPLANLEGFCQGIGDVNQEDAPAPVFSLTTVYQSIQSSGMSMSTSMSAFSGQPCNAVNAMLNDCSSSSNGFWSLQPSDRAKCLCYVSASSWCPTAFDNAVQTCEAFAITAAPSVYAAVSSLGGFCAGVGDVLATPIPPASYSVATTLSAVASPTPSLGPKSTKGSSSGNGGVTSTTDIETTITIGGTRGTQTANSGGVKLERMSEGQVVAFSFLCALLVLFL</sequence>
<evidence type="ECO:0000256" key="1">
    <source>
        <dbReference type="SAM" id="MobiDB-lite"/>
    </source>
</evidence>
<name>A0A2J6TFC4_9HELO</name>
<organism evidence="3 4">
    <name type="scientific">Hyaloscypha bicolor E</name>
    <dbReference type="NCBI Taxonomy" id="1095630"/>
    <lineage>
        <taxon>Eukaryota</taxon>
        <taxon>Fungi</taxon>
        <taxon>Dikarya</taxon>
        <taxon>Ascomycota</taxon>
        <taxon>Pezizomycotina</taxon>
        <taxon>Leotiomycetes</taxon>
        <taxon>Helotiales</taxon>
        <taxon>Hyaloscyphaceae</taxon>
        <taxon>Hyaloscypha</taxon>
        <taxon>Hyaloscypha bicolor</taxon>
    </lineage>
</organism>
<accession>A0A2J6TFC4</accession>
<feature type="chain" id="PRO_5014357432" description="Extracellular membrane protein CFEM domain-containing protein" evidence="2">
    <location>
        <begin position="23"/>
        <end position="358"/>
    </location>
</feature>
<protein>
    <recommendedName>
        <fullName evidence="5">Extracellular membrane protein CFEM domain-containing protein</fullName>
    </recommendedName>
</protein>
<proteinExistence type="predicted"/>
<evidence type="ECO:0000313" key="4">
    <source>
        <dbReference type="Proteomes" id="UP000235371"/>
    </source>
</evidence>
<evidence type="ECO:0000256" key="2">
    <source>
        <dbReference type="SAM" id="SignalP"/>
    </source>
</evidence>
<evidence type="ECO:0008006" key="5">
    <source>
        <dbReference type="Google" id="ProtNLM"/>
    </source>
</evidence>
<feature type="signal peptide" evidence="2">
    <location>
        <begin position="1"/>
        <end position="22"/>
    </location>
</feature>
<feature type="region of interest" description="Disordered" evidence="1">
    <location>
        <begin position="289"/>
        <end position="311"/>
    </location>
</feature>
<reference evidence="3 4" key="1">
    <citation type="submission" date="2016-04" db="EMBL/GenBank/DDBJ databases">
        <title>A degradative enzymes factory behind the ericoid mycorrhizal symbiosis.</title>
        <authorList>
            <consortium name="DOE Joint Genome Institute"/>
            <person name="Martino E."/>
            <person name="Morin E."/>
            <person name="Grelet G."/>
            <person name="Kuo A."/>
            <person name="Kohler A."/>
            <person name="Daghino S."/>
            <person name="Barry K."/>
            <person name="Choi C."/>
            <person name="Cichocki N."/>
            <person name="Clum A."/>
            <person name="Copeland A."/>
            <person name="Hainaut M."/>
            <person name="Haridas S."/>
            <person name="Labutti K."/>
            <person name="Lindquist E."/>
            <person name="Lipzen A."/>
            <person name="Khouja H.-R."/>
            <person name="Murat C."/>
            <person name="Ohm R."/>
            <person name="Olson A."/>
            <person name="Spatafora J."/>
            <person name="Veneault-Fourrey C."/>
            <person name="Henrissat B."/>
            <person name="Grigoriev I."/>
            <person name="Martin F."/>
            <person name="Perotto S."/>
        </authorList>
    </citation>
    <scope>NUCLEOTIDE SEQUENCE [LARGE SCALE GENOMIC DNA]</scope>
    <source>
        <strain evidence="3 4">E</strain>
    </source>
</reference>
<keyword evidence="4" id="KW-1185">Reference proteome</keyword>
<dbReference type="InParanoid" id="A0A2J6TFC4"/>
<dbReference type="RefSeq" id="XP_024738607.1">
    <property type="nucleotide sequence ID" value="XM_024872317.1"/>
</dbReference>
<dbReference type="OrthoDB" id="4153189at2759"/>
<gene>
    <name evidence="3" type="ORF">K444DRAFT_377273</name>
</gene>
<dbReference type="AlphaFoldDB" id="A0A2J6TFC4"/>
<dbReference type="EMBL" id="KZ613786">
    <property type="protein sequence ID" value="PMD61703.1"/>
    <property type="molecule type" value="Genomic_DNA"/>
</dbReference>
<feature type="compositionally biased region" description="Low complexity" evidence="1">
    <location>
        <begin position="297"/>
        <end position="311"/>
    </location>
</feature>
<evidence type="ECO:0000313" key="3">
    <source>
        <dbReference type="EMBL" id="PMD61703.1"/>
    </source>
</evidence>
<dbReference type="GeneID" id="36580398"/>
<keyword evidence="2" id="KW-0732">Signal</keyword>
<dbReference type="Proteomes" id="UP000235371">
    <property type="component" value="Unassembled WGS sequence"/>
</dbReference>